<evidence type="ECO:0000313" key="2">
    <source>
        <dbReference type="EMBL" id="KAK8071766.1"/>
    </source>
</evidence>
<name>A0ABR1VNA8_9PEZI</name>
<dbReference type="Proteomes" id="UP001446871">
    <property type="component" value="Unassembled WGS sequence"/>
</dbReference>
<gene>
    <name evidence="2" type="ORF">PG996_005114</name>
</gene>
<accession>A0ABR1VNA8</accession>
<evidence type="ECO:0008006" key="4">
    <source>
        <dbReference type="Google" id="ProtNLM"/>
    </source>
</evidence>
<protein>
    <recommendedName>
        <fullName evidence="4">RRM domain-containing protein</fullName>
    </recommendedName>
</protein>
<sequence length="391" mass="43175">MDRRALMRELREGSVPASPPGRVGAELAPGWDRPVSGQSAAGSVPIAHTQQVSAGSHVDLLSFDIQDQQVNTERSPSLLIEGTMAGMTLTEDDAFGPEVHQAINWQVLSFTAPSHSASDHPAAFHSSAVAGPETEFHHAFRDDQTHSQASHGSYRGSVNANETFVAEDDNCCLFLTGFPADITVHQFVDQVQTYQLGKIAAIHINPPSGTHPTAAIKVTMWTRVGAERVHDAIQSRQITFQGHHLRAAWNRNRLGPRPVSIQNESRVLLVIGRSEILDRIYVKRLTSQIMFVFYGFGSYINQAQNAYRMIIGSFDPAHVFAMYRQDPFTPVAAAIFSEDDSDDDDEEISEFIDHPDDSVTFNPAHLDRIIDETSRAFTFSFSLSTSTECPR</sequence>
<comment type="caution">
    <text evidence="2">The sequence shown here is derived from an EMBL/GenBank/DDBJ whole genome shotgun (WGS) entry which is preliminary data.</text>
</comment>
<feature type="compositionally biased region" description="Basic and acidic residues" evidence="1">
    <location>
        <begin position="1"/>
        <end position="12"/>
    </location>
</feature>
<proteinExistence type="predicted"/>
<evidence type="ECO:0000313" key="3">
    <source>
        <dbReference type="Proteomes" id="UP001446871"/>
    </source>
</evidence>
<reference evidence="2 3" key="1">
    <citation type="submission" date="2023-01" db="EMBL/GenBank/DDBJ databases">
        <title>Analysis of 21 Apiospora genomes using comparative genomics revels a genus with tremendous synthesis potential of carbohydrate active enzymes and secondary metabolites.</title>
        <authorList>
            <person name="Sorensen T."/>
        </authorList>
    </citation>
    <scope>NUCLEOTIDE SEQUENCE [LARGE SCALE GENOMIC DNA]</scope>
    <source>
        <strain evidence="2 3">CBS 83171</strain>
    </source>
</reference>
<dbReference type="EMBL" id="JAQQWM010000003">
    <property type="protein sequence ID" value="KAK8071766.1"/>
    <property type="molecule type" value="Genomic_DNA"/>
</dbReference>
<feature type="region of interest" description="Disordered" evidence="1">
    <location>
        <begin position="1"/>
        <end position="23"/>
    </location>
</feature>
<evidence type="ECO:0000256" key="1">
    <source>
        <dbReference type="SAM" id="MobiDB-lite"/>
    </source>
</evidence>
<keyword evidence="3" id="KW-1185">Reference proteome</keyword>
<organism evidence="2 3">
    <name type="scientific">Apiospora saccharicola</name>
    <dbReference type="NCBI Taxonomy" id="335842"/>
    <lineage>
        <taxon>Eukaryota</taxon>
        <taxon>Fungi</taxon>
        <taxon>Dikarya</taxon>
        <taxon>Ascomycota</taxon>
        <taxon>Pezizomycotina</taxon>
        <taxon>Sordariomycetes</taxon>
        <taxon>Xylariomycetidae</taxon>
        <taxon>Amphisphaeriales</taxon>
        <taxon>Apiosporaceae</taxon>
        <taxon>Apiospora</taxon>
    </lineage>
</organism>